<evidence type="ECO:0000256" key="1">
    <source>
        <dbReference type="SAM" id="Phobius"/>
    </source>
</evidence>
<feature type="transmembrane region" description="Helical" evidence="1">
    <location>
        <begin position="39"/>
        <end position="57"/>
    </location>
</feature>
<dbReference type="Proteomes" id="UP000317557">
    <property type="component" value="Unassembled WGS sequence"/>
</dbReference>
<proteinExistence type="predicted"/>
<feature type="transmembrane region" description="Helical" evidence="1">
    <location>
        <begin position="136"/>
        <end position="155"/>
    </location>
</feature>
<protein>
    <recommendedName>
        <fullName evidence="4">DUF4199 domain-containing protein</fullName>
    </recommendedName>
</protein>
<keyword evidence="3" id="KW-1185">Reference proteome</keyword>
<dbReference type="RefSeq" id="WP_142454982.1">
    <property type="nucleotide sequence ID" value="NZ_FXTP01000010.1"/>
</dbReference>
<dbReference type="OrthoDB" id="5766000at2"/>
<dbReference type="InterPro" id="IPR025250">
    <property type="entry name" value="DUF4199"/>
</dbReference>
<dbReference type="Pfam" id="PF13858">
    <property type="entry name" value="DUF4199"/>
    <property type="match status" value="1"/>
</dbReference>
<keyword evidence="1" id="KW-1133">Transmembrane helix</keyword>
<evidence type="ECO:0008006" key="4">
    <source>
        <dbReference type="Google" id="ProtNLM"/>
    </source>
</evidence>
<dbReference type="AlphaFoldDB" id="A0A521E5E9"/>
<evidence type="ECO:0000313" key="2">
    <source>
        <dbReference type="EMBL" id="SMO79159.1"/>
    </source>
</evidence>
<feature type="transmembrane region" description="Helical" evidence="1">
    <location>
        <begin position="7"/>
        <end position="24"/>
    </location>
</feature>
<keyword evidence="1" id="KW-0472">Membrane</keyword>
<gene>
    <name evidence="2" type="ORF">SAMN06265219_110172</name>
</gene>
<dbReference type="EMBL" id="FXTP01000010">
    <property type="protein sequence ID" value="SMO79159.1"/>
    <property type="molecule type" value="Genomic_DNA"/>
</dbReference>
<accession>A0A521E5E9</accession>
<organism evidence="2 3">
    <name type="scientific">Gracilimonas mengyeensis</name>
    <dbReference type="NCBI Taxonomy" id="1302730"/>
    <lineage>
        <taxon>Bacteria</taxon>
        <taxon>Pseudomonadati</taxon>
        <taxon>Balneolota</taxon>
        <taxon>Balneolia</taxon>
        <taxon>Balneolales</taxon>
        <taxon>Balneolaceae</taxon>
        <taxon>Gracilimonas</taxon>
    </lineage>
</organism>
<feature type="transmembrane region" description="Helical" evidence="1">
    <location>
        <begin position="78"/>
        <end position="101"/>
    </location>
</feature>
<evidence type="ECO:0000313" key="3">
    <source>
        <dbReference type="Proteomes" id="UP000317557"/>
    </source>
</evidence>
<name>A0A521E5E9_9BACT</name>
<keyword evidence="1" id="KW-0812">Transmembrane</keyword>
<reference evidence="2 3" key="1">
    <citation type="submission" date="2017-05" db="EMBL/GenBank/DDBJ databases">
        <authorList>
            <person name="Varghese N."/>
            <person name="Submissions S."/>
        </authorList>
    </citation>
    <scope>NUCLEOTIDE SEQUENCE [LARGE SCALE GENOMIC DNA]</scope>
    <source>
        <strain evidence="2 3">DSM 21985</strain>
    </source>
</reference>
<sequence length="163" mass="18256">MNKYKTELKWGLIFAGSTLIWMLLERVTGLHDEHISQHMLYTNLFAIVAITLYVLALRDKRENDLGGDMTYKQGFISGLIITVIVTVLSPLTQYLSATFIAPDYFQNMIEFSVQEGYMAEEDASNYFSLSNYVKQSIIGAFVLGVLTSAIVAFFTKSNAPSKG</sequence>